<name>A0A2T1DDJ5_9CYAN</name>
<proteinExistence type="predicted"/>
<reference evidence="1 2" key="2">
    <citation type="submission" date="2018-03" db="EMBL/GenBank/DDBJ databases">
        <title>The ancient ancestry and fast evolution of plastids.</title>
        <authorList>
            <person name="Moore K.R."/>
            <person name="Magnabosco C."/>
            <person name="Momper L."/>
            <person name="Gold D.A."/>
            <person name="Bosak T."/>
            <person name="Fournier G.P."/>
        </authorList>
    </citation>
    <scope>NUCLEOTIDE SEQUENCE [LARGE SCALE GENOMIC DNA]</scope>
    <source>
        <strain evidence="1 2">ULC007</strain>
    </source>
</reference>
<dbReference type="RefSeq" id="WP_073072441.1">
    <property type="nucleotide sequence ID" value="NZ_MPPI01000016.1"/>
</dbReference>
<keyword evidence="2" id="KW-1185">Reference proteome</keyword>
<organism evidence="1 2">
    <name type="scientific">Phormidesmis priestleyi ULC007</name>
    <dbReference type="NCBI Taxonomy" id="1920490"/>
    <lineage>
        <taxon>Bacteria</taxon>
        <taxon>Bacillati</taxon>
        <taxon>Cyanobacteriota</taxon>
        <taxon>Cyanophyceae</taxon>
        <taxon>Leptolyngbyales</taxon>
        <taxon>Leptolyngbyaceae</taxon>
        <taxon>Phormidesmis</taxon>
    </lineage>
</organism>
<reference evidence="1 2" key="1">
    <citation type="submission" date="2018-02" db="EMBL/GenBank/DDBJ databases">
        <authorList>
            <person name="Cohen D.B."/>
            <person name="Kent A.D."/>
        </authorList>
    </citation>
    <scope>NUCLEOTIDE SEQUENCE [LARGE SCALE GENOMIC DNA]</scope>
    <source>
        <strain evidence="1 2">ULC007</strain>
    </source>
</reference>
<dbReference type="EMBL" id="PVWG01000016">
    <property type="protein sequence ID" value="PSB18559.1"/>
    <property type="molecule type" value="Genomic_DNA"/>
</dbReference>
<protein>
    <recommendedName>
        <fullName evidence="3">Bacteriocin</fullName>
    </recommendedName>
</protein>
<comment type="caution">
    <text evidence="1">The sequence shown here is derived from an EMBL/GenBank/DDBJ whole genome shotgun (WGS) entry which is preliminary data.</text>
</comment>
<accession>A0A2T1DDJ5</accession>
<gene>
    <name evidence="1" type="ORF">C7B65_14775</name>
</gene>
<evidence type="ECO:0000313" key="1">
    <source>
        <dbReference type="EMBL" id="PSB18559.1"/>
    </source>
</evidence>
<dbReference type="Proteomes" id="UP000238634">
    <property type="component" value="Unassembled WGS sequence"/>
</dbReference>
<evidence type="ECO:0000313" key="2">
    <source>
        <dbReference type="Proteomes" id="UP000238634"/>
    </source>
</evidence>
<sequence>MDNKKQPKPQELSAQELAEIAGGAAEYQPGKYPADSIYDTAKEAISKKITDKVSGYYNDDSGVVPSPNQSPPLIP</sequence>
<dbReference type="AlphaFoldDB" id="A0A2T1DDJ5"/>
<evidence type="ECO:0008006" key="3">
    <source>
        <dbReference type="Google" id="ProtNLM"/>
    </source>
</evidence>